<dbReference type="PANTHER" id="PTHR43537:SF44">
    <property type="entry name" value="GNTR FAMILY REGULATORY PROTEIN"/>
    <property type="match status" value="1"/>
</dbReference>
<keyword evidence="6" id="KW-1185">Reference proteome</keyword>
<dbReference type="AlphaFoldDB" id="A0AAN0K6Y3"/>
<evidence type="ECO:0000256" key="1">
    <source>
        <dbReference type="ARBA" id="ARBA00023015"/>
    </source>
</evidence>
<evidence type="ECO:0000256" key="3">
    <source>
        <dbReference type="ARBA" id="ARBA00023163"/>
    </source>
</evidence>
<keyword evidence="2" id="KW-0238">DNA-binding</keyword>
<dbReference type="EMBL" id="AP028056">
    <property type="protein sequence ID" value="BEH02380.1"/>
    <property type="molecule type" value="Genomic_DNA"/>
</dbReference>
<dbReference type="Pfam" id="PF00392">
    <property type="entry name" value="GntR"/>
    <property type="match status" value="1"/>
</dbReference>
<dbReference type="SMART" id="SM00345">
    <property type="entry name" value="HTH_GNTR"/>
    <property type="match status" value="1"/>
</dbReference>
<dbReference type="GO" id="GO:0003677">
    <property type="term" value="F:DNA binding"/>
    <property type="evidence" value="ECO:0007669"/>
    <property type="project" value="UniProtKB-KW"/>
</dbReference>
<gene>
    <name evidence="5" type="ORF">brsh051_16610</name>
</gene>
<dbReference type="InterPro" id="IPR036390">
    <property type="entry name" value="WH_DNA-bd_sf"/>
</dbReference>
<dbReference type="Pfam" id="PF07729">
    <property type="entry name" value="FCD"/>
    <property type="match status" value="1"/>
</dbReference>
<dbReference type="KEGG" id="broo:brsh051_16610"/>
<dbReference type="InterPro" id="IPR011711">
    <property type="entry name" value="GntR_C"/>
</dbReference>
<feature type="domain" description="HTH gntR-type" evidence="4">
    <location>
        <begin position="12"/>
        <end position="79"/>
    </location>
</feature>
<evidence type="ECO:0000313" key="6">
    <source>
        <dbReference type="Proteomes" id="UP001431656"/>
    </source>
</evidence>
<name>A0AAN0K6Y3_9ACTN</name>
<dbReference type="Proteomes" id="UP001431656">
    <property type="component" value="Chromosome"/>
</dbReference>
<evidence type="ECO:0000259" key="4">
    <source>
        <dbReference type="PROSITE" id="PS50949"/>
    </source>
</evidence>
<evidence type="ECO:0000256" key="2">
    <source>
        <dbReference type="ARBA" id="ARBA00023125"/>
    </source>
</evidence>
<reference evidence="5" key="1">
    <citation type="journal article" date="2024" name="Int. J. Syst. Evol. Microbiol.">
        <title>Brooklawnia propionicigenes sp. nov., a facultatively anaerobic, propionate-producing bacterium isolated from a methanogenic reactor treating waste from cattle farms.</title>
        <authorList>
            <person name="Akita Y."/>
            <person name="Ueki A."/>
            <person name="Tonouchi A."/>
            <person name="Sugawara Y."/>
            <person name="Honma S."/>
            <person name="Kaku N."/>
            <person name="Ueki K."/>
        </authorList>
    </citation>
    <scope>NUCLEOTIDE SEQUENCE</scope>
    <source>
        <strain evidence="5">SH051</strain>
    </source>
</reference>
<accession>A0AAN0K6Y3</accession>
<dbReference type="Gene3D" id="1.20.120.530">
    <property type="entry name" value="GntR ligand-binding domain-like"/>
    <property type="match status" value="1"/>
</dbReference>
<dbReference type="InterPro" id="IPR008920">
    <property type="entry name" value="TF_FadR/GntR_C"/>
</dbReference>
<keyword evidence="1" id="KW-0805">Transcription regulation</keyword>
<dbReference type="InterPro" id="IPR000524">
    <property type="entry name" value="Tscrpt_reg_HTH_GntR"/>
</dbReference>
<organism evidence="5 6">
    <name type="scientific">Brooklawnia propionicigenes</name>
    <dbReference type="NCBI Taxonomy" id="3041175"/>
    <lineage>
        <taxon>Bacteria</taxon>
        <taxon>Bacillati</taxon>
        <taxon>Actinomycetota</taxon>
        <taxon>Actinomycetes</taxon>
        <taxon>Propionibacteriales</taxon>
        <taxon>Propionibacteriaceae</taxon>
        <taxon>Brooklawnia</taxon>
    </lineage>
</organism>
<dbReference type="InterPro" id="IPR036388">
    <property type="entry name" value="WH-like_DNA-bd_sf"/>
</dbReference>
<dbReference type="PANTHER" id="PTHR43537">
    <property type="entry name" value="TRANSCRIPTIONAL REGULATOR, GNTR FAMILY"/>
    <property type="match status" value="1"/>
</dbReference>
<sequence length="244" mass="26740">MAQPRVRPLERKVLRDTVYESLVDMLMSGALLPEAPLSIDGLASELAVSPTPVREALVHLERTGLVTRAPLRGYRVAPPLTPDQIAQLCDTRLILEPGALALAFRRVQELKPVLAKAHAKHVKAAGAVAGIVPDKSTMNAYREYMDADWGFHNTIFRFTDNVYLQNTADQLPAHMHRLRQSVRRGINDSELAVAEHAAVLAAVEAEDLVAAQQAMYDHIASVKERSLRDETSLDTVEPATAAGQ</sequence>
<dbReference type="SMART" id="SM00895">
    <property type="entry name" value="FCD"/>
    <property type="match status" value="1"/>
</dbReference>
<keyword evidence="3" id="KW-0804">Transcription</keyword>
<dbReference type="PROSITE" id="PS50949">
    <property type="entry name" value="HTH_GNTR"/>
    <property type="match status" value="1"/>
</dbReference>
<dbReference type="Gene3D" id="1.10.10.10">
    <property type="entry name" value="Winged helix-like DNA-binding domain superfamily/Winged helix DNA-binding domain"/>
    <property type="match status" value="1"/>
</dbReference>
<dbReference type="SUPFAM" id="SSF48008">
    <property type="entry name" value="GntR ligand-binding domain-like"/>
    <property type="match status" value="1"/>
</dbReference>
<dbReference type="SUPFAM" id="SSF46785">
    <property type="entry name" value="Winged helix' DNA-binding domain"/>
    <property type="match status" value="1"/>
</dbReference>
<proteinExistence type="predicted"/>
<protein>
    <submittedName>
        <fullName evidence="5">GntR family transcriptional regulator</fullName>
    </submittedName>
</protein>
<evidence type="ECO:0000313" key="5">
    <source>
        <dbReference type="EMBL" id="BEH02380.1"/>
    </source>
</evidence>
<dbReference type="GO" id="GO:0003700">
    <property type="term" value="F:DNA-binding transcription factor activity"/>
    <property type="evidence" value="ECO:0007669"/>
    <property type="project" value="InterPro"/>
</dbReference>
<dbReference type="RefSeq" id="WP_286263960.1">
    <property type="nucleotide sequence ID" value="NZ_AP028056.1"/>
</dbReference>